<keyword evidence="4 5" id="KW-0119">Carbohydrate metabolism</keyword>
<dbReference type="GO" id="GO:0006046">
    <property type="term" value="P:N-acetylglucosamine catabolic process"/>
    <property type="evidence" value="ECO:0007669"/>
    <property type="project" value="TreeGrafter"/>
</dbReference>
<dbReference type="NCBIfam" id="TIGR00221">
    <property type="entry name" value="nagA"/>
    <property type="match status" value="1"/>
</dbReference>
<comment type="cofactor">
    <cofactor evidence="8">
        <name>a divalent metal cation</name>
        <dbReference type="ChEBI" id="CHEBI:60240"/>
    </cofactor>
    <text evidence="8">Binds 1 divalent metal cation per subunit.</text>
</comment>
<feature type="binding site" evidence="8">
    <location>
        <position position="173"/>
    </location>
    <ligand>
        <name>Zn(2+)</name>
        <dbReference type="ChEBI" id="CHEBI:29105"/>
    </ligand>
</feature>
<dbReference type="Gene3D" id="2.30.40.10">
    <property type="entry name" value="Urease, subunit C, domain 1"/>
    <property type="match status" value="1"/>
</dbReference>
<sequence length="351" mass="39181">MIIENVLIVDPLDGEYVGSVEFEDVILDVKKSNKSTYDNILMPAFVDPHIHGIKGIDTMTASQEDFKKFKEFEALEGVWYFQPTTVTCPLTKLSEINLPSDLKLHIEGPFIASKRKGAHNEAYIQPPPRDVHELERYLPLSYIGMITVAPEYDTFMEFARSCEVKGIRISLGHSDATFEQVKSAFENGFKRITHFPNALSPLHHRELGVTGAGLLLDFTLEIIADGIHCSPDFVRLVYKIKGAQRIILVTDSISAAGLKDGSYMLGDLHVRVENGIAKLHDGTLAGSTLRFSEAIKNFVKFTDCSLKELAMVSSYNACKDLNLNGGRIKKGHPAKLILLDKDLNIKKVWNF</sequence>
<evidence type="ECO:0000313" key="10">
    <source>
        <dbReference type="EMBL" id="ANE41908.1"/>
    </source>
</evidence>
<dbReference type="Pfam" id="PF01979">
    <property type="entry name" value="Amidohydro_1"/>
    <property type="match status" value="1"/>
</dbReference>
<gene>
    <name evidence="10" type="ORF">JM64_08100</name>
</gene>
<feature type="binding site" evidence="7">
    <location>
        <begin position="284"/>
        <end position="286"/>
    </location>
    <ligand>
        <name>substrate</name>
    </ligand>
</feature>
<keyword evidence="2 8" id="KW-0479">Metal-binding</keyword>
<feature type="binding site" evidence="8">
    <location>
        <position position="107"/>
    </location>
    <ligand>
        <name>Zn(2+)</name>
        <dbReference type="ChEBI" id="CHEBI:29105"/>
    </ligand>
</feature>
<dbReference type="KEGG" id="fng:JM64_08100"/>
<dbReference type="PIRSF" id="PIRSF038994">
    <property type="entry name" value="NagA"/>
    <property type="match status" value="1"/>
</dbReference>
<comment type="similarity">
    <text evidence="1 5">Belongs to the metallo-dependent hydrolases superfamily. NagA family.</text>
</comment>
<feature type="binding site" evidence="8">
    <location>
        <position position="194"/>
    </location>
    <ligand>
        <name>Zn(2+)</name>
        <dbReference type="ChEBI" id="CHEBI:29105"/>
    </ligand>
</feature>
<organism evidence="10 11">
    <name type="scientific">Fervidobacterium pennivorans</name>
    <dbReference type="NCBI Taxonomy" id="93466"/>
    <lineage>
        <taxon>Bacteria</taxon>
        <taxon>Thermotogati</taxon>
        <taxon>Thermotogota</taxon>
        <taxon>Thermotogae</taxon>
        <taxon>Thermotogales</taxon>
        <taxon>Fervidobacteriaceae</taxon>
        <taxon>Fervidobacterium</taxon>
    </lineage>
</organism>
<proteinExistence type="inferred from homology"/>
<feature type="binding site" evidence="7">
    <location>
        <position position="228"/>
    </location>
    <ligand>
        <name>substrate</name>
    </ligand>
</feature>
<dbReference type="InterPro" id="IPR006680">
    <property type="entry name" value="Amidohydro-rel"/>
</dbReference>
<name>A0A172T4G1_FERPE</name>
<keyword evidence="3 5" id="KW-0378">Hydrolase</keyword>
<evidence type="ECO:0000256" key="6">
    <source>
        <dbReference type="PIRSR" id="PIRSR038994-1"/>
    </source>
</evidence>
<dbReference type="EMBL" id="CP011393">
    <property type="protein sequence ID" value="ANE41908.1"/>
    <property type="molecule type" value="Genomic_DNA"/>
</dbReference>
<dbReference type="PATRIC" id="fig|93466.3.peg.1707"/>
<feature type="binding site" evidence="7">
    <location>
        <position position="118"/>
    </location>
    <ligand>
        <name>substrate</name>
    </ligand>
</feature>
<protein>
    <submittedName>
        <fullName evidence="10">N-acetylglucosamine-6-phosphate deacetylase</fullName>
    </submittedName>
</protein>
<dbReference type="AlphaFoldDB" id="A0A172T4G1"/>
<dbReference type="CDD" id="cd00854">
    <property type="entry name" value="NagA"/>
    <property type="match status" value="1"/>
</dbReference>
<dbReference type="InterPro" id="IPR011059">
    <property type="entry name" value="Metal-dep_hydrolase_composite"/>
</dbReference>
<evidence type="ECO:0000313" key="11">
    <source>
        <dbReference type="Proteomes" id="UP000077096"/>
    </source>
</evidence>
<evidence type="ECO:0000256" key="4">
    <source>
        <dbReference type="ARBA" id="ARBA00023277"/>
    </source>
</evidence>
<dbReference type="GO" id="GO:0008448">
    <property type="term" value="F:N-acetylglucosamine-6-phosphate deacetylase activity"/>
    <property type="evidence" value="ECO:0007669"/>
    <property type="project" value="InterPro"/>
</dbReference>
<feature type="domain" description="Amidohydrolase-related" evidence="9">
    <location>
        <begin position="40"/>
        <end position="348"/>
    </location>
</feature>
<feature type="binding site" evidence="7">
    <location>
        <begin position="197"/>
        <end position="198"/>
    </location>
    <ligand>
        <name>substrate</name>
    </ligand>
</feature>
<evidence type="ECO:0000256" key="3">
    <source>
        <dbReference type="ARBA" id="ARBA00022801"/>
    </source>
</evidence>
<dbReference type="PANTHER" id="PTHR11113">
    <property type="entry name" value="N-ACETYLGLUCOSAMINE-6-PHOSPHATE DEACETYLASE"/>
    <property type="match status" value="1"/>
</dbReference>
<feature type="binding site" evidence="7">
    <location>
        <position position="205"/>
    </location>
    <ligand>
        <name>substrate</name>
    </ligand>
</feature>
<accession>A0A172T4G1</accession>
<evidence type="ECO:0000256" key="1">
    <source>
        <dbReference type="ARBA" id="ARBA00010716"/>
    </source>
</evidence>
<dbReference type="Gene3D" id="3.20.20.140">
    <property type="entry name" value="Metal-dependent hydrolases"/>
    <property type="match status" value="1"/>
</dbReference>
<evidence type="ECO:0000259" key="9">
    <source>
        <dbReference type="Pfam" id="PF01979"/>
    </source>
</evidence>
<dbReference type="PANTHER" id="PTHR11113:SF14">
    <property type="entry name" value="N-ACETYLGLUCOSAMINE-6-PHOSPHATE DEACETYLASE"/>
    <property type="match status" value="1"/>
</dbReference>
<evidence type="ECO:0000256" key="8">
    <source>
        <dbReference type="PIRSR" id="PIRSR038994-3"/>
    </source>
</evidence>
<feature type="active site" description="Proton donor/acceptor" evidence="6">
    <location>
        <position position="251"/>
    </location>
</feature>
<dbReference type="SUPFAM" id="SSF51556">
    <property type="entry name" value="Metallo-dependent hydrolases"/>
    <property type="match status" value="1"/>
</dbReference>
<dbReference type="OrthoDB" id="9776488at2"/>
<dbReference type="InterPro" id="IPR032466">
    <property type="entry name" value="Metal_Hydrolase"/>
</dbReference>
<evidence type="ECO:0000256" key="5">
    <source>
        <dbReference type="PIRNR" id="PIRNR038994"/>
    </source>
</evidence>
<evidence type="ECO:0000256" key="2">
    <source>
        <dbReference type="ARBA" id="ARBA00022723"/>
    </source>
</evidence>
<evidence type="ECO:0000256" key="7">
    <source>
        <dbReference type="PIRSR" id="PIRSR038994-2"/>
    </source>
</evidence>
<reference evidence="10 11" key="1">
    <citation type="submission" date="2014-08" db="EMBL/GenBank/DDBJ databases">
        <title>Fervidobacterium pennivorans DYC genome.</title>
        <authorList>
            <person name="Wushke S."/>
        </authorList>
    </citation>
    <scope>NUCLEOTIDE SEQUENCE [LARGE SCALE GENOMIC DNA]</scope>
    <source>
        <strain evidence="10 11">DYC</strain>
    </source>
</reference>
<dbReference type="GO" id="GO:0046872">
    <property type="term" value="F:metal ion binding"/>
    <property type="evidence" value="ECO:0007669"/>
    <property type="project" value="UniProtKB-KW"/>
</dbReference>
<dbReference type="InterPro" id="IPR003764">
    <property type="entry name" value="GlcNAc_6-P_deAcase"/>
</dbReference>
<dbReference type="Proteomes" id="UP000077096">
    <property type="component" value="Chromosome"/>
</dbReference>